<comment type="caution">
    <text evidence="2">The sequence shown here is derived from an EMBL/GenBank/DDBJ whole genome shotgun (WGS) entry which is preliminary data.</text>
</comment>
<accession>A0A5B7HX81</accession>
<keyword evidence="3" id="KW-1185">Reference proteome</keyword>
<dbReference type="Proteomes" id="UP000324222">
    <property type="component" value="Unassembled WGS sequence"/>
</dbReference>
<dbReference type="AlphaFoldDB" id="A0A5B7HX81"/>
<protein>
    <submittedName>
        <fullName evidence="2">Uncharacterized protein</fullName>
    </submittedName>
</protein>
<name>A0A5B7HX81_PORTR</name>
<organism evidence="2 3">
    <name type="scientific">Portunus trituberculatus</name>
    <name type="common">Swimming crab</name>
    <name type="synonym">Neptunus trituberculatus</name>
    <dbReference type="NCBI Taxonomy" id="210409"/>
    <lineage>
        <taxon>Eukaryota</taxon>
        <taxon>Metazoa</taxon>
        <taxon>Ecdysozoa</taxon>
        <taxon>Arthropoda</taxon>
        <taxon>Crustacea</taxon>
        <taxon>Multicrustacea</taxon>
        <taxon>Malacostraca</taxon>
        <taxon>Eumalacostraca</taxon>
        <taxon>Eucarida</taxon>
        <taxon>Decapoda</taxon>
        <taxon>Pleocyemata</taxon>
        <taxon>Brachyura</taxon>
        <taxon>Eubrachyura</taxon>
        <taxon>Portunoidea</taxon>
        <taxon>Portunidae</taxon>
        <taxon>Portuninae</taxon>
        <taxon>Portunus</taxon>
    </lineage>
</organism>
<evidence type="ECO:0000313" key="2">
    <source>
        <dbReference type="EMBL" id="MPC77681.1"/>
    </source>
</evidence>
<sequence>MNWRNTLDNSPGHLYDLGKHPWRKSSVSEYGPVSVPRPSQSVHSPPPTQRGSLLRHTRKQLNNSTSSQDFRNRHARSSSAHVL</sequence>
<gene>
    <name evidence="2" type="ORF">E2C01_072140</name>
</gene>
<reference evidence="2 3" key="1">
    <citation type="submission" date="2019-05" db="EMBL/GenBank/DDBJ databases">
        <title>Another draft genome of Portunus trituberculatus and its Hox gene families provides insights of decapod evolution.</title>
        <authorList>
            <person name="Jeong J.-H."/>
            <person name="Song I."/>
            <person name="Kim S."/>
            <person name="Choi T."/>
            <person name="Kim D."/>
            <person name="Ryu S."/>
            <person name="Kim W."/>
        </authorList>
    </citation>
    <scope>NUCLEOTIDE SEQUENCE [LARGE SCALE GENOMIC DNA]</scope>
    <source>
        <tissue evidence="2">Muscle</tissue>
    </source>
</reference>
<evidence type="ECO:0000256" key="1">
    <source>
        <dbReference type="SAM" id="MobiDB-lite"/>
    </source>
</evidence>
<feature type="region of interest" description="Disordered" evidence="1">
    <location>
        <begin position="1"/>
        <end position="83"/>
    </location>
</feature>
<evidence type="ECO:0000313" key="3">
    <source>
        <dbReference type="Proteomes" id="UP000324222"/>
    </source>
</evidence>
<dbReference type="EMBL" id="VSRR010046475">
    <property type="protein sequence ID" value="MPC77681.1"/>
    <property type="molecule type" value="Genomic_DNA"/>
</dbReference>
<feature type="compositionally biased region" description="Polar residues" evidence="1">
    <location>
        <begin position="60"/>
        <end position="69"/>
    </location>
</feature>
<proteinExistence type="predicted"/>